<feature type="coiled-coil region" evidence="1">
    <location>
        <begin position="192"/>
        <end position="226"/>
    </location>
</feature>
<accession>A0A544TFR3</accession>
<name>A0A544TFR3_9BACI</name>
<sequence length="302" mass="35581">MNSEDIQSYDTKQLQQTIIYLKAELAKSTDRLKKYDDTPDYVLIEKLEQEIFQLSNEKDALSDALNKLQVEMEKQTQDYKDRINLYDMQRKTSLTTINHLEKTATDLRQMNKQLTEVIKVLKDGFNNDKYRTQKYDKQVSSLHQKIAEYKPTIEQLEYNLVHLVEEANKQVYSQIEKLDTTVKDYTQYQKERMHLINEIEQKDITIEELQQELLNVKEQNEKELNQKTIIQAVTDDDSLSSTSISTTTPETFVQLEHQIKEVLGKSLDFEEKLDAKLIIINDLEQKLNQLAIEIDNRTNPRL</sequence>
<organism evidence="2 3">
    <name type="scientific">Psychrobacillus soli</name>
    <dbReference type="NCBI Taxonomy" id="1543965"/>
    <lineage>
        <taxon>Bacteria</taxon>
        <taxon>Bacillati</taxon>
        <taxon>Bacillota</taxon>
        <taxon>Bacilli</taxon>
        <taxon>Bacillales</taxon>
        <taxon>Bacillaceae</taxon>
        <taxon>Psychrobacillus</taxon>
    </lineage>
</organism>
<gene>
    <name evidence="2" type="ORF">FG383_07390</name>
</gene>
<comment type="caution">
    <text evidence="2">The sequence shown here is derived from an EMBL/GenBank/DDBJ whole genome shotgun (WGS) entry which is preliminary data.</text>
</comment>
<dbReference type="EMBL" id="VDGG01000012">
    <property type="protein sequence ID" value="TQR16303.1"/>
    <property type="molecule type" value="Genomic_DNA"/>
</dbReference>
<keyword evidence="3" id="KW-1185">Reference proteome</keyword>
<dbReference type="OrthoDB" id="2456765at2"/>
<dbReference type="RefSeq" id="WP_142606463.1">
    <property type="nucleotide sequence ID" value="NZ_VDGG01000012.1"/>
</dbReference>
<proteinExistence type="predicted"/>
<evidence type="ECO:0000313" key="2">
    <source>
        <dbReference type="EMBL" id="TQR16303.1"/>
    </source>
</evidence>
<evidence type="ECO:0000256" key="1">
    <source>
        <dbReference type="SAM" id="Coils"/>
    </source>
</evidence>
<evidence type="ECO:0000313" key="3">
    <source>
        <dbReference type="Proteomes" id="UP000318937"/>
    </source>
</evidence>
<protein>
    <submittedName>
        <fullName evidence="2">Uncharacterized protein</fullName>
    </submittedName>
</protein>
<dbReference type="Proteomes" id="UP000318937">
    <property type="component" value="Unassembled WGS sequence"/>
</dbReference>
<dbReference type="AlphaFoldDB" id="A0A544TFR3"/>
<reference evidence="2 3" key="1">
    <citation type="submission" date="2019-05" db="EMBL/GenBank/DDBJ databases">
        <title>Psychrobacillus vulpis sp. nov., a new species isolated from feces of a red fox that inhabits in The Tablas de Daimiel Natural Park, Albacete, Spain.</title>
        <authorList>
            <person name="Rodriguez M."/>
            <person name="Reina J.C."/>
            <person name="Bejar V."/>
            <person name="Llamas I."/>
        </authorList>
    </citation>
    <scope>NUCLEOTIDE SEQUENCE [LARGE SCALE GENOMIC DNA]</scope>
    <source>
        <strain evidence="2 3">NHI-2</strain>
    </source>
</reference>
<keyword evidence="1" id="KW-0175">Coiled coil</keyword>
<feature type="coiled-coil region" evidence="1">
    <location>
        <begin position="44"/>
        <end position="117"/>
    </location>
</feature>